<evidence type="ECO:0000256" key="6">
    <source>
        <dbReference type="ARBA" id="ARBA00022723"/>
    </source>
</evidence>
<comment type="caution">
    <text evidence="12">The sequence shown here is derived from an EMBL/GenBank/DDBJ whole genome shotgun (WGS) entry which is preliminary data.</text>
</comment>
<evidence type="ECO:0000256" key="8">
    <source>
        <dbReference type="ARBA" id="ARBA00022840"/>
    </source>
</evidence>
<evidence type="ECO:0000256" key="7">
    <source>
        <dbReference type="ARBA" id="ARBA00022741"/>
    </source>
</evidence>
<accession>A0A1U7P2R0</accession>
<dbReference type="Gene3D" id="3.40.50.300">
    <property type="entry name" value="P-loop containing nucleotide triphosphate hydrolases"/>
    <property type="match status" value="1"/>
</dbReference>
<dbReference type="Proteomes" id="UP000186607">
    <property type="component" value="Unassembled WGS sequence"/>
</dbReference>
<evidence type="ECO:0000313" key="13">
    <source>
        <dbReference type="Proteomes" id="UP000186607"/>
    </source>
</evidence>
<sequence>MPAFPPDTDPLKTGPSEPGSFETGQSRLLRGPGEQRRFGAALAPALPHATVLFLEGELGAGKTTLTSGLIEALGFDGPVTSPTYALIHAYPTPVGRALHVDAYRVRGVQELYELDLEDLIAGSRLSVVEWGERLYADYPDAPILRLEHLEGEEDLRRVTRIR</sequence>
<evidence type="ECO:0000256" key="10">
    <source>
        <dbReference type="ARBA" id="ARBA00032441"/>
    </source>
</evidence>
<dbReference type="EMBL" id="MSTI01000030">
    <property type="protein sequence ID" value="OLV19467.1"/>
    <property type="molecule type" value="Genomic_DNA"/>
</dbReference>
<proteinExistence type="inferred from homology"/>
<keyword evidence="13" id="KW-1185">Reference proteome</keyword>
<gene>
    <name evidence="12" type="ORF">BOO71_0002674</name>
</gene>
<name>A0A1U7P2R0_9DEIO</name>
<dbReference type="InterPro" id="IPR003442">
    <property type="entry name" value="T6A_TsaE"/>
</dbReference>
<protein>
    <recommendedName>
        <fullName evidence="3">tRNA threonylcarbamoyladenosine biosynthesis protein TsaE</fullName>
    </recommendedName>
    <alternativeName>
        <fullName evidence="10">t(6)A37 threonylcarbamoyladenosine biosynthesis protein TsaE</fullName>
    </alternativeName>
</protein>
<feature type="region of interest" description="Disordered" evidence="11">
    <location>
        <begin position="1"/>
        <end position="27"/>
    </location>
</feature>
<keyword evidence="4" id="KW-0963">Cytoplasm</keyword>
<dbReference type="InterPro" id="IPR027417">
    <property type="entry name" value="P-loop_NTPase"/>
</dbReference>
<dbReference type="eggNOG" id="COG0802">
    <property type="taxonomic scope" value="Bacteria"/>
</dbReference>
<dbReference type="GO" id="GO:0005524">
    <property type="term" value="F:ATP binding"/>
    <property type="evidence" value="ECO:0007669"/>
    <property type="project" value="UniProtKB-KW"/>
</dbReference>
<reference evidence="12 13" key="1">
    <citation type="submission" date="2017-01" db="EMBL/GenBank/DDBJ databases">
        <title>Genome Analysis of Deinococcus marmoris KOPRI26562.</title>
        <authorList>
            <person name="Kim J.H."/>
            <person name="Oh H.-M."/>
        </authorList>
    </citation>
    <scope>NUCLEOTIDE SEQUENCE [LARGE SCALE GENOMIC DNA]</scope>
    <source>
        <strain evidence="12 13">KOPRI26562</strain>
    </source>
</reference>
<comment type="similarity">
    <text evidence="2">Belongs to the TsaE family.</text>
</comment>
<dbReference type="GO" id="GO:0046872">
    <property type="term" value="F:metal ion binding"/>
    <property type="evidence" value="ECO:0007669"/>
    <property type="project" value="UniProtKB-KW"/>
</dbReference>
<evidence type="ECO:0000256" key="3">
    <source>
        <dbReference type="ARBA" id="ARBA00019010"/>
    </source>
</evidence>
<keyword evidence="9" id="KW-0460">Magnesium</keyword>
<evidence type="ECO:0000256" key="2">
    <source>
        <dbReference type="ARBA" id="ARBA00007599"/>
    </source>
</evidence>
<dbReference type="GO" id="GO:0002949">
    <property type="term" value="P:tRNA threonylcarbamoyladenosine modification"/>
    <property type="evidence" value="ECO:0007669"/>
    <property type="project" value="InterPro"/>
</dbReference>
<organism evidence="12 13">
    <name type="scientific">Deinococcus marmoris</name>
    <dbReference type="NCBI Taxonomy" id="249408"/>
    <lineage>
        <taxon>Bacteria</taxon>
        <taxon>Thermotogati</taxon>
        <taxon>Deinococcota</taxon>
        <taxon>Deinococci</taxon>
        <taxon>Deinococcales</taxon>
        <taxon>Deinococcaceae</taxon>
        <taxon>Deinococcus</taxon>
    </lineage>
</organism>
<dbReference type="NCBIfam" id="TIGR00150">
    <property type="entry name" value="T6A_YjeE"/>
    <property type="match status" value="1"/>
</dbReference>
<evidence type="ECO:0000313" key="12">
    <source>
        <dbReference type="EMBL" id="OLV19467.1"/>
    </source>
</evidence>
<dbReference type="GO" id="GO:0005737">
    <property type="term" value="C:cytoplasm"/>
    <property type="evidence" value="ECO:0007669"/>
    <property type="project" value="UniProtKB-SubCell"/>
</dbReference>
<keyword evidence="8" id="KW-0067">ATP-binding</keyword>
<dbReference type="PANTHER" id="PTHR33540">
    <property type="entry name" value="TRNA THREONYLCARBAMOYLADENOSINE BIOSYNTHESIS PROTEIN TSAE"/>
    <property type="match status" value="1"/>
</dbReference>
<dbReference type="SUPFAM" id="SSF52540">
    <property type="entry name" value="P-loop containing nucleoside triphosphate hydrolases"/>
    <property type="match status" value="1"/>
</dbReference>
<evidence type="ECO:0000256" key="5">
    <source>
        <dbReference type="ARBA" id="ARBA00022694"/>
    </source>
</evidence>
<keyword evidence="5" id="KW-0819">tRNA processing</keyword>
<evidence type="ECO:0000256" key="4">
    <source>
        <dbReference type="ARBA" id="ARBA00022490"/>
    </source>
</evidence>
<dbReference type="OrthoDB" id="9815896at2"/>
<dbReference type="AlphaFoldDB" id="A0A1U7P2R0"/>
<dbReference type="STRING" id="249408.BOO71_0002674"/>
<dbReference type="Pfam" id="PF02367">
    <property type="entry name" value="TsaE"/>
    <property type="match status" value="1"/>
</dbReference>
<dbReference type="RefSeq" id="WP_083652987.1">
    <property type="nucleotide sequence ID" value="NZ_MSTI01000030.1"/>
</dbReference>
<evidence type="ECO:0000256" key="1">
    <source>
        <dbReference type="ARBA" id="ARBA00004496"/>
    </source>
</evidence>
<evidence type="ECO:0000256" key="11">
    <source>
        <dbReference type="SAM" id="MobiDB-lite"/>
    </source>
</evidence>
<comment type="subcellular location">
    <subcellularLocation>
        <location evidence="1">Cytoplasm</location>
    </subcellularLocation>
</comment>
<keyword evidence="7" id="KW-0547">Nucleotide-binding</keyword>
<keyword evidence="6" id="KW-0479">Metal-binding</keyword>
<evidence type="ECO:0000256" key="9">
    <source>
        <dbReference type="ARBA" id="ARBA00022842"/>
    </source>
</evidence>
<dbReference type="PANTHER" id="PTHR33540:SF2">
    <property type="entry name" value="TRNA THREONYLCARBAMOYLADENOSINE BIOSYNTHESIS PROTEIN TSAE"/>
    <property type="match status" value="1"/>
</dbReference>